<dbReference type="PANTHER" id="PTHR36437:SF2">
    <property type="entry name" value="GLYOXALASE_BLEOMYCIN RESISTANCE PROTEIN_DIOXYGENASE"/>
    <property type="match status" value="1"/>
</dbReference>
<dbReference type="InterPro" id="IPR004360">
    <property type="entry name" value="Glyas_Fos-R_dOase_dom"/>
</dbReference>
<dbReference type="InterPro" id="IPR029068">
    <property type="entry name" value="Glyas_Bleomycin-R_OHBP_Dase"/>
</dbReference>
<dbReference type="OrthoDB" id="9796521at2"/>
<sequence>MIRVRFVSIPVSDQDRALKFYTEKLGFQVVTDQPFGNGQRWIELQPPGADTLVVLFTPPGHEHLIGKFQNVAFTCDDVEGTYRDLASRGVEFVQPARRAEWGGVEAIFKDPDGNTFVLAAPARE</sequence>
<organism evidence="2 3">
    <name type="scientific">Kyrpidia spormannii</name>
    <dbReference type="NCBI Taxonomy" id="2055160"/>
    <lineage>
        <taxon>Bacteria</taxon>
        <taxon>Bacillati</taxon>
        <taxon>Bacillota</taxon>
        <taxon>Bacilli</taxon>
        <taxon>Bacillales</taxon>
        <taxon>Alicyclobacillaceae</taxon>
        <taxon>Kyrpidia</taxon>
    </lineage>
</organism>
<dbReference type="AlphaFoldDB" id="A0A2K8N2P2"/>
<name>A0A2K8N2P2_9BACL</name>
<accession>A0A2K8N2P2</accession>
<dbReference type="InterPro" id="IPR037523">
    <property type="entry name" value="VOC_core"/>
</dbReference>
<feature type="domain" description="VOC" evidence="1">
    <location>
        <begin position="3"/>
        <end position="121"/>
    </location>
</feature>
<dbReference type="SUPFAM" id="SSF54593">
    <property type="entry name" value="Glyoxalase/Bleomycin resistance protein/Dihydroxybiphenyl dioxygenase"/>
    <property type="match status" value="1"/>
</dbReference>
<evidence type="ECO:0000313" key="3">
    <source>
        <dbReference type="Proteomes" id="UP000231932"/>
    </source>
</evidence>
<dbReference type="PROSITE" id="PS51819">
    <property type="entry name" value="VOC"/>
    <property type="match status" value="1"/>
</dbReference>
<reference evidence="3" key="1">
    <citation type="submission" date="2017-11" db="EMBL/GenBank/DDBJ databases">
        <title>Complete Genome Sequence of Kyrpidia sp. Strain EA-1, a thermophilic, hydrogen-oxidizing Bacterium, isolated from the Azores.</title>
        <authorList>
            <person name="Reiner J.E."/>
            <person name="Lapp C.J."/>
            <person name="Bunk B."/>
            <person name="Gescher J."/>
        </authorList>
    </citation>
    <scope>NUCLEOTIDE SEQUENCE [LARGE SCALE GENOMIC DNA]</scope>
    <source>
        <strain evidence="3">EA-1</strain>
    </source>
</reference>
<evidence type="ECO:0000259" key="1">
    <source>
        <dbReference type="PROSITE" id="PS51819"/>
    </source>
</evidence>
<keyword evidence="3" id="KW-1185">Reference proteome</keyword>
<dbReference type="Proteomes" id="UP000231932">
    <property type="component" value="Chromosome"/>
</dbReference>
<dbReference type="KEGG" id="kyr:CVV65_01205"/>
<dbReference type="Pfam" id="PF00903">
    <property type="entry name" value="Glyoxalase"/>
    <property type="match status" value="1"/>
</dbReference>
<dbReference type="PANTHER" id="PTHR36437">
    <property type="entry name" value="GLYOXALASE/BLEOMYCIN RESISTANCE PROTEIN/DIOXYGENASE"/>
    <property type="match status" value="1"/>
</dbReference>
<evidence type="ECO:0000313" key="2">
    <source>
        <dbReference type="EMBL" id="ATY83766.1"/>
    </source>
</evidence>
<protein>
    <submittedName>
        <fullName evidence="2">Glyoxalase</fullName>
    </submittedName>
</protein>
<gene>
    <name evidence="2" type="ORF">CVV65_01205</name>
</gene>
<dbReference type="EMBL" id="CP024955">
    <property type="protein sequence ID" value="ATY83766.1"/>
    <property type="molecule type" value="Genomic_DNA"/>
</dbReference>
<proteinExistence type="predicted"/>
<dbReference type="Gene3D" id="3.10.180.10">
    <property type="entry name" value="2,3-Dihydroxybiphenyl 1,2-Dioxygenase, domain 1"/>
    <property type="match status" value="1"/>
</dbReference>
<dbReference type="RefSeq" id="WP_100666605.1">
    <property type="nucleotide sequence ID" value="NZ_CP024955.1"/>
</dbReference>